<dbReference type="Proteomes" id="UP001595783">
    <property type="component" value="Unassembled WGS sequence"/>
</dbReference>
<dbReference type="Pfam" id="PF03061">
    <property type="entry name" value="4HBT"/>
    <property type="match status" value="1"/>
</dbReference>
<feature type="compositionally biased region" description="Basic and acidic residues" evidence="4">
    <location>
        <begin position="159"/>
        <end position="172"/>
    </location>
</feature>
<evidence type="ECO:0000256" key="2">
    <source>
        <dbReference type="ARBA" id="ARBA00022801"/>
    </source>
</evidence>
<dbReference type="SUPFAM" id="SSF54637">
    <property type="entry name" value="Thioesterase/thiol ester dehydrase-isomerase"/>
    <property type="match status" value="1"/>
</dbReference>
<keyword evidence="7" id="KW-1185">Reference proteome</keyword>
<evidence type="ECO:0000313" key="7">
    <source>
        <dbReference type="Proteomes" id="UP001595783"/>
    </source>
</evidence>
<evidence type="ECO:0000256" key="4">
    <source>
        <dbReference type="SAM" id="MobiDB-lite"/>
    </source>
</evidence>
<dbReference type="PANTHER" id="PTHR11049">
    <property type="entry name" value="ACYL COENZYME A THIOESTER HYDROLASE"/>
    <property type="match status" value="1"/>
</dbReference>
<reference evidence="7" key="1">
    <citation type="journal article" date="2019" name="Int. J. Syst. Evol. Microbiol.">
        <title>The Global Catalogue of Microorganisms (GCM) 10K type strain sequencing project: providing services to taxonomists for standard genome sequencing and annotation.</title>
        <authorList>
            <consortium name="The Broad Institute Genomics Platform"/>
            <consortium name="The Broad Institute Genome Sequencing Center for Infectious Disease"/>
            <person name="Wu L."/>
            <person name="Ma J."/>
        </authorList>
    </citation>
    <scope>NUCLEOTIDE SEQUENCE [LARGE SCALE GENOMIC DNA]</scope>
    <source>
        <strain evidence="7">CCUG 53816</strain>
    </source>
</reference>
<dbReference type="EMBL" id="JBHRZO010000009">
    <property type="protein sequence ID" value="MFC3847377.1"/>
    <property type="molecule type" value="Genomic_DNA"/>
</dbReference>
<dbReference type="InterPro" id="IPR029069">
    <property type="entry name" value="HotDog_dom_sf"/>
</dbReference>
<dbReference type="GO" id="GO:0047617">
    <property type="term" value="F:fatty acyl-CoA hydrolase activity"/>
    <property type="evidence" value="ECO:0007669"/>
    <property type="project" value="UniProtKB-EC"/>
</dbReference>
<gene>
    <name evidence="6" type="ORF">ACFOPX_02345</name>
</gene>
<comment type="similarity">
    <text evidence="1">Belongs to the acyl coenzyme A hydrolase family.</text>
</comment>
<organism evidence="6 7">
    <name type="scientific">Helicobacter baculiformis</name>
    <dbReference type="NCBI Taxonomy" id="427351"/>
    <lineage>
        <taxon>Bacteria</taxon>
        <taxon>Pseudomonadati</taxon>
        <taxon>Campylobacterota</taxon>
        <taxon>Epsilonproteobacteria</taxon>
        <taxon>Campylobacterales</taxon>
        <taxon>Helicobacteraceae</taxon>
        <taxon>Helicobacter</taxon>
    </lineage>
</organism>
<sequence length="180" mass="20351">MSESEKLRADTTASIGDPRQLTMSFLVTPNMVNFNNVMHGGELLNLLDKVAYVCSTRYCGYSTVTLSVDRVLFKHPIPIGTLVTFYASINYVGTKSCEVGIKVICEDFKAKTAIHTNSCYFTMVAMKDGKTMPMPPFVPQTDKEKERHERAIRRKEMLKRTQKAALKEEQERLTQAQQSS</sequence>
<dbReference type="RefSeq" id="WP_104752017.1">
    <property type="nucleotide sequence ID" value="NZ_FZMF01000013.1"/>
</dbReference>
<protein>
    <submittedName>
        <fullName evidence="6">Acyl-CoA thioesterase</fullName>
        <ecNumber evidence="6">3.1.2.20</ecNumber>
    </submittedName>
</protein>
<proteinExistence type="inferred from homology"/>
<dbReference type="PANTHER" id="PTHR11049:SF16">
    <property type="entry name" value="PROTEIN VDLD"/>
    <property type="match status" value="1"/>
</dbReference>
<evidence type="ECO:0000256" key="3">
    <source>
        <dbReference type="PROSITE-ProRule" id="PRU01106"/>
    </source>
</evidence>
<dbReference type="InterPro" id="IPR006683">
    <property type="entry name" value="Thioestr_dom"/>
</dbReference>
<dbReference type="InterPro" id="IPR040170">
    <property type="entry name" value="Cytosol_ACT"/>
</dbReference>
<evidence type="ECO:0000259" key="5">
    <source>
        <dbReference type="PROSITE" id="PS51770"/>
    </source>
</evidence>
<dbReference type="Gene3D" id="3.10.129.10">
    <property type="entry name" value="Hotdog Thioesterase"/>
    <property type="match status" value="1"/>
</dbReference>
<feature type="region of interest" description="Disordered" evidence="4">
    <location>
        <begin position="159"/>
        <end position="180"/>
    </location>
</feature>
<accession>A0ABV7ZFP7</accession>
<evidence type="ECO:0000313" key="6">
    <source>
        <dbReference type="EMBL" id="MFC3847377.1"/>
    </source>
</evidence>
<dbReference type="CDD" id="cd03442">
    <property type="entry name" value="BFIT_BACH"/>
    <property type="match status" value="1"/>
</dbReference>
<comment type="caution">
    <text evidence="6">The sequence shown here is derived from an EMBL/GenBank/DDBJ whole genome shotgun (WGS) entry which is preliminary data.</text>
</comment>
<evidence type="ECO:0000256" key="1">
    <source>
        <dbReference type="ARBA" id="ARBA00010458"/>
    </source>
</evidence>
<dbReference type="EC" id="3.1.2.20" evidence="6"/>
<dbReference type="InterPro" id="IPR033120">
    <property type="entry name" value="HOTDOG_ACOT"/>
</dbReference>
<name>A0ABV7ZFP7_9HELI</name>
<feature type="domain" description="HotDog ACOT-type" evidence="5">
    <location>
        <begin position="17"/>
        <end position="129"/>
    </location>
</feature>
<keyword evidence="2 3" id="KW-0378">Hydrolase</keyword>
<dbReference type="PROSITE" id="PS51770">
    <property type="entry name" value="HOTDOG_ACOT"/>
    <property type="match status" value="1"/>
</dbReference>